<dbReference type="KEGG" id="bbig:BBBOND_0309200"/>
<gene>
    <name evidence="2" type="ORF">BBBOND_0309200</name>
</gene>
<keyword evidence="1" id="KW-0812">Transmembrane</keyword>
<dbReference type="Proteomes" id="UP000033188">
    <property type="component" value="Chromosome 3"/>
</dbReference>
<name>A0A061DAK8_BABBI</name>
<dbReference type="RefSeq" id="XP_012769203.1">
    <property type="nucleotide sequence ID" value="XM_012913749.1"/>
</dbReference>
<reference evidence="3" key="1">
    <citation type="journal article" date="2014" name="Nucleic Acids Res.">
        <title>The evolutionary dynamics of variant antigen genes in Babesia reveal a history of genomic innovation underlying host-parasite interaction.</title>
        <authorList>
            <person name="Jackson A.P."/>
            <person name="Otto T.D."/>
            <person name="Darby A."/>
            <person name="Ramaprasad A."/>
            <person name="Xia D."/>
            <person name="Echaide I.E."/>
            <person name="Farber M."/>
            <person name="Gahlot S."/>
            <person name="Gamble J."/>
            <person name="Gupta D."/>
            <person name="Gupta Y."/>
            <person name="Jackson L."/>
            <person name="Malandrin L."/>
            <person name="Malas T.B."/>
            <person name="Moussa E."/>
            <person name="Nair M."/>
            <person name="Reid A.J."/>
            <person name="Sanders M."/>
            <person name="Sharma J."/>
            <person name="Tracey A."/>
            <person name="Quail M.A."/>
            <person name="Weir W."/>
            <person name="Wastling J.M."/>
            <person name="Hall N."/>
            <person name="Willadsen P."/>
            <person name="Lingelbach K."/>
            <person name="Shiels B."/>
            <person name="Tait A."/>
            <person name="Berriman M."/>
            <person name="Allred D.R."/>
            <person name="Pain A."/>
        </authorList>
    </citation>
    <scope>NUCLEOTIDE SEQUENCE [LARGE SCALE GENOMIC DNA]</scope>
    <source>
        <strain evidence="3">Bond</strain>
    </source>
</reference>
<dbReference type="GeneID" id="24565558"/>
<accession>A0A061DAK8</accession>
<keyword evidence="1" id="KW-0472">Membrane</keyword>
<proteinExistence type="predicted"/>
<dbReference type="VEuPathDB" id="PiroplasmaDB:BBBOND_0309200"/>
<dbReference type="EMBL" id="LK391709">
    <property type="protein sequence ID" value="CDR97017.1"/>
    <property type="molecule type" value="Genomic_DNA"/>
</dbReference>
<keyword evidence="3" id="KW-1185">Reference proteome</keyword>
<evidence type="ECO:0000313" key="3">
    <source>
        <dbReference type="Proteomes" id="UP000033188"/>
    </source>
</evidence>
<dbReference type="AlphaFoldDB" id="A0A061DAK8"/>
<feature type="transmembrane region" description="Helical" evidence="1">
    <location>
        <begin position="12"/>
        <end position="32"/>
    </location>
</feature>
<sequence>MEVKEVPHVVRNYARTLPFVLLCSLGTSYFGLGKHIGLNGYRCHKHNVGTMLTDLRFPIPSVNW</sequence>
<keyword evidence="1" id="KW-1133">Transmembrane helix</keyword>
<evidence type="ECO:0000313" key="2">
    <source>
        <dbReference type="EMBL" id="CDR97017.1"/>
    </source>
</evidence>
<protein>
    <submittedName>
        <fullName evidence="2">Uncharacterized protein</fullName>
    </submittedName>
</protein>
<evidence type="ECO:0000256" key="1">
    <source>
        <dbReference type="SAM" id="Phobius"/>
    </source>
</evidence>
<organism evidence="2 3">
    <name type="scientific">Babesia bigemina</name>
    <dbReference type="NCBI Taxonomy" id="5866"/>
    <lineage>
        <taxon>Eukaryota</taxon>
        <taxon>Sar</taxon>
        <taxon>Alveolata</taxon>
        <taxon>Apicomplexa</taxon>
        <taxon>Aconoidasida</taxon>
        <taxon>Piroplasmida</taxon>
        <taxon>Babesiidae</taxon>
        <taxon>Babesia</taxon>
    </lineage>
</organism>